<keyword evidence="1" id="KW-0548">Nucleotidyltransferase</keyword>
<feature type="compositionally biased region" description="Polar residues" evidence="2">
    <location>
        <begin position="167"/>
        <end position="179"/>
    </location>
</feature>
<feature type="region of interest" description="Disordered" evidence="2">
    <location>
        <begin position="1"/>
        <end position="33"/>
    </location>
</feature>
<dbReference type="Proteomes" id="UP000703269">
    <property type="component" value="Unassembled WGS sequence"/>
</dbReference>
<keyword evidence="5" id="KW-1185">Reference proteome</keyword>
<proteinExistence type="inferred from homology"/>
<keyword evidence="1" id="KW-0808">Transferase</keyword>
<dbReference type="InterPro" id="IPR057596">
    <property type="entry name" value="RDRP_core"/>
</dbReference>
<dbReference type="PANTHER" id="PTHR23079:SF55">
    <property type="entry name" value="RNA-DIRECTED RNA POLYMERASE"/>
    <property type="match status" value="1"/>
</dbReference>
<evidence type="ECO:0000313" key="4">
    <source>
        <dbReference type="EMBL" id="GJE89654.1"/>
    </source>
</evidence>
<keyword evidence="1" id="KW-0696">RNA-directed RNA polymerase</keyword>
<comment type="caution">
    <text evidence="4">The sequence shown here is derived from an EMBL/GenBank/DDBJ whole genome shotgun (WGS) entry which is preliminary data.</text>
</comment>
<feature type="compositionally biased region" description="Basic and acidic residues" evidence="2">
    <location>
        <begin position="11"/>
        <end position="24"/>
    </location>
</feature>
<comment type="catalytic activity">
    <reaction evidence="1">
        <text>RNA(n) + a ribonucleoside 5'-triphosphate = RNA(n+1) + diphosphate</text>
        <dbReference type="Rhea" id="RHEA:21248"/>
        <dbReference type="Rhea" id="RHEA-COMP:14527"/>
        <dbReference type="Rhea" id="RHEA-COMP:17342"/>
        <dbReference type="ChEBI" id="CHEBI:33019"/>
        <dbReference type="ChEBI" id="CHEBI:61557"/>
        <dbReference type="ChEBI" id="CHEBI:140395"/>
        <dbReference type="EC" id="2.7.7.48"/>
    </reaction>
</comment>
<organism evidence="4 5">
    <name type="scientific">Phanerochaete sordida</name>
    <dbReference type="NCBI Taxonomy" id="48140"/>
    <lineage>
        <taxon>Eukaryota</taxon>
        <taxon>Fungi</taxon>
        <taxon>Dikarya</taxon>
        <taxon>Basidiomycota</taxon>
        <taxon>Agaricomycotina</taxon>
        <taxon>Agaricomycetes</taxon>
        <taxon>Polyporales</taxon>
        <taxon>Phanerochaetaceae</taxon>
        <taxon>Phanerochaete</taxon>
    </lineage>
</organism>
<dbReference type="GO" id="GO:0030422">
    <property type="term" value="P:siRNA processing"/>
    <property type="evidence" value="ECO:0007669"/>
    <property type="project" value="TreeGrafter"/>
</dbReference>
<feature type="domain" description="RDRP core" evidence="3">
    <location>
        <begin position="371"/>
        <end position="1005"/>
    </location>
</feature>
<keyword evidence="1" id="KW-0694">RNA-binding</keyword>
<feature type="compositionally biased region" description="Low complexity" evidence="2">
    <location>
        <begin position="79"/>
        <end position="94"/>
    </location>
</feature>
<dbReference type="PANTHER" id="PTHR23079">
    <property type="entry name" value="RNA-DEPENDENT RNA POLYMERASE"/>
    <property type="match status" value="1"/>
</dbReference>
<dbReference type="Pfam" id="PF05183">
    <property type="entry name" value="RdRP"/>
    <property type="match status" value="1"/>
</dbReference>
<feature type="compositionally biased region" description="Basic and acidic residues" evidence="2">
    <location>
        <begin position="182"/>
        <end position="197"/>
    </location>
</feature>
<protein>
    <recommendedName>
        <fullName evidence="1">RNA-dependent RNA polymerase</fullName>
        <ecNumber evidence="1">2.7.7.48</ecNumber>
    </recommendedName>
</protein>
<dbReference type="InterPro" id="IPR007855">
    <property type="entry name" value="RDRP"/>
</dbReference>
<dbReference type="EC" id="2.7.7.48" evidence="1"/>
<sequence length="1229" mass="137274">MTLSQEPTIIVDDKDDNKSSKSDSQELWDASHISESDLAPYMHSATQIATDKFESFKEKSVSRVELDADENPFLDRPPLRAAPLPQESSSGEPGPSRPRTPPPGETRLPSDRTCADLEDEDSIEASRVEGILAGVPDDDTPALEPEGPPATQTTASASSASNSQRSFETSFKSTRSMPTDMSEVKLGKRRATDDREPAFAPPRPKFAKVASEGDASRYALRTAQFDPGPSKAKAIKDEPPDTGIYIIAHNDKVQVWFDELRIPWGVQYEIARGIGLDRWSWTTITREKLKKLRGLNKDSAPKVAAILLDKPVPRVTPADALLWAELDREQDALVENKHRGLGLKGEWDKVPNWYGGQIQQICRLHKAEDDTPLRLMLGRMEMTRSHRFARDLGSRRLLQIKLPKEYNDRTKEKAFLSRKLVLCGRVFQVFAVKEDKAYAMEVNEDHGRAPSRSEGDFFRLTLEDFVARHNPLHLNAQQPVSKFNARFDLGLSTSKPVLQFHHPDLVKVIDDEYAPGLLDPSKVPPEKIYTDGCGYMNGAALKAIKDNLKLDTFPCAVQGRVFGSKGMWMLHPDAKHSSLHSDDLPRIWIRRSQQKVQLVADMDPRELEALPHVHFIFDLVAVPRLGTSPHLNRHTIVNLHHNGVPTVAFAERMRAGVEQTLRPLLCAHRPEEMPLLWRSVDVVEGVTRQRRLQFALGAGRVLGLASRSEVPSGDGDGDEEENEPALETAVLPLSKYSPGGKPVSIAERFMRLIGAGFTLAEEYTFDQHGKVREHVLKAMFDNLRLPLRASAEAFIVPDPTGKLQEDEIYFRSSSMPFEEAPNMYDCHLMLGDCLIYRNPARLTSDIRKVKAVDVPELALYKDVIVVPCKGSVSLPSMLAGGDVDGDTAVCIWDPVLVVPFRNAKLVLVPPGFKEANFQPEGEIVTVAQLEELMLSSEKAGRSTILQRHLVSGVSVSRTSMYSRFHDFAMYMFGYGHENTQRIALMFNFILDSRKSGIMVKPGVWTADKNAFAFDLPPCLGGSSTSGYNPQYPPREKRLGKFVIEKLQDAAKKIQDTFLAECDAQTKDRKRVQDDHITALWERYRNESYLASELKAVTDFVDARHLEWQAIWAKSPSKRNQAEYATKKEAKASRVSDEAARRAVAARFAEGPPEARTPSLRNLELLHKTMAAYAYTKSRAFAFDVAFTQLTLIKAEKCTIAPVTELISSFFAIPASSAKVLMNRLEVVGG</sequence>
<dbReference type="GO" id="GO:0003968">
    <property type="term" value="F:RNA-directed RNA polymerase activity"/>
    <property type="evidence" value="ECO:0007669"/>
    <property type="project" value="UniProtKB-KW"/>
</dbReference>
<dbReference type="OrthoDB" id="10055769at2759"/>
<accession>A0A9P3G8A2</accession>
<comment type="similarity">
    <text evidence="1">Belongs to the RdRP family.</text>
</comment>
<dbReference type="EMBL" id="BPQB01000013">
    <property type="protein sequence ID" value="GJE89654.1"/>
    <property type="molecule type" value="Genomic_DNA"/>
</dbReference>
<feature type="compositionally biased region" description="Pro residues" evidence="2">
    <location>
        <begin position="95"/>
        <end position="104"/>
    </location>
</feature>
<name>A0A9P3G8A2_9APHY</name>
<evidence type="ECO:0000256" key="2">
    <source>
        <dbReference type="SAM" id="MobiDB-lite"/>
    </source>
</evidence>
<evidence type="ECO:0000256" key="1">
    <source>
        <dbReference type="RuleBase" id="RU363098"/>
    </source>
</evidence>
<dbReference type="GO" id="GO:0003723">
    <property type="term" value="F:RNA binding"/>
    <property type="evidence" value="ECO:0007669"/>
    <property type="project" value="UniProtKB-KW"/>
</dbReference>
<evidence type="ECO:0000313" key="5">
    <source>
        <dbReference type="Proteomes" id="UP000703269"/>
    </source>
</evidence>
<gene>
    <name evidence="4" type="ORF">PsYK624_057600</name>
</gene>
<dbReference type="AlphaFoldDB" id="A0A9P3G8A2"/>
<evidence type="ECO:0000259" key="3">
    <source>
        <dbReference type="Pfam" id="PF05183"/>
    </source>
</evidence>
<feature type="compositionally biased region" description="Low complexity" evidence="2">
    <location>
        <begin position="150"/>
        <end position="166"/>
    </location>
</feature>
<reference evidence="4 5" key="1">
    <citation type="submission" date="2021-08" db="EMBL/GenBank/DDBJ databases">
        <title>Draft Genome Sequence of Phanerochaete sordida strain YK-624.</title>
        <authorList>
            <person name="Mori T."/>
            <person name="Dohra H."/>
            <person name="Suzuki T."/>
            <person name="Kawagishi H."/>
            <person name="Hirai H."/>
        </authorList>
    </citation>
    <scope>NUCLEOTIDE SEQUENCE [LARGE SCALE GENOMIC DNA]</scope>
    <source>
        <strain evidence="4 5">YK-624</strain>
    </source>
</reference>
<dbReference type="GO" id="GO:0031380">
    <property type="term" value="C:nuclear RNA-directed RNA polymerase complex"/>
    <property type="evidence" value="ECO:0007669"/>
    <property type="project" value="TreeGrafter"/>
</dbReference>
<feature type="region of interest" description="Disordered" evidence="2">
    <location>
        <begin position="58"/>
        <end position="211"/>
    </location>
</feature>